<comment type="caution">
    <text evidence="9">The sequence shown here is derived from an EMBL/GenBank/DDBJ whole genome shotgun (WGS) entry which is preliminary data.</text>
</comment>
<keyword evidence="3" id="KW-0285">Flavoprotein</keyword>
<feature type="domain" description="Acyl-CoA dehydrogenase/oxidase N-terminal" evidence="8">
    <location>
        <begin position="63"/>
        <end position="138"/>
    </location>
</feature>
<dbReference type="OrthoDB" id="4319499at2"/>
<evidence type="ECO:0000259" key="8">
    <source>
        <dbReference type="Pfam" id="PF02771"/>
    </source>
</evidence>
<gene>
    <name evidence="9" type="ORF">ADL15_04390</name>
</gene>
<evidence type="ECO:0000256" key="4">
    <source>
        <dbReference type="ARBA" id="ARBA00022827"/>
    </source>
</evidence>
<reference evidence="9 10" key="1">
    <citation type="submission" date="2015-10" db="EMBL/GenBank/DDBJ databases">
        <authorList>
            <person name="Gilbert D.G."/>
        </authorList>
    </citation>
    <scope>NUCLEOTIDE SEQUENCE [LARGE SCALE GENOMIC DNA]</scope>
    <source>
        <strain evidence="9 10">NRRL B-16712</strain>
    </source>
</reference>
<dbReference type="EMBL" id="LLZH01000013">
    <property type="protein sequence ID" value="KUL41495.1"/>
    <property type="molecule type" value="Genomic_DNA"/>
</dbReference>
<evidence type="ECO:0000256" key="1">
    <source>
        <dbReference type="ARBA" id="ARBA00001974"/>
    </source>
</evidence>
<dbReference type="SUPFAM" id="SSF56645">
    <property type="entry name" value="Acyl-CoA dehydrogenase NM domain-like"/>
    <property type="match status" value="1"/>
</dbReference>
<evidence type="ECO:0000256" key="2">
    <source>
        <dbReference type="ARBA" id="ARBA00009347"/>
    </source>
</evidence>
<dbReference type="InterPro" id="IPR009075">
    <property type="entry name" value="AcylCo_DH/oxidase_C"/>
</dbReference>
<name>A0A0X3V9P9_9ACTN</name>
<dbReference type="SUPFAM" id="SSF47203">
    <property type="entry name" value="Acyl-CoA dehydrogenase C-terminal domain-like"/>
    <property type="match status" value="1"/>
</dbReference>
<dbReference type="GO" id="GO:0003995">
    <property type="term" value="F:acyl-CoA dehydrogenase activity"/>
    <property type="evidence" value="ECO:0007669"/>
    <property type="project" value="TreeGrafter"/>
</dbReference>
<evidence type="ECO:0000313" key="9">
    <source>
        <dbReference type="EMBL" id="KUL41495.1"/>
    </source>
</evidence>
<dbReference type="Pfam" id="PF02771">
    <property type="entry name" value="Acyl-CoA_dh_N"/>
    <property type="match status" value="1"/>
</dbReference>
<dbReference type="InterPro" id="IPR009100">
    <property type="entry name" value="AcylCoA_DH/oxidase_NM_dom_sf"/>
</dbReference>
<feature type="domain" description="Acyl-CoA dehydrogenase/oxidase C-terminal" evidence="7">
    <location>
        <begin position="244"/>
        <end position="349"/>
    </location>
</feature>
<dbReference type="GO" id="GO:0050660">
    <property type="term" value="F:flavin adenine dinucleotide binding"/>
    <property type="evidence" value="ECO:0007669"/>
    <property type="project" value="InterPro"/>
</dbReference>
<proteinExistence type="inferred from homology"/>
<dbReference type="InterPro" id="IPR036250">
    <property type="entry name" value="AcylCo_DH-like_C"/>
</dbReference>
<keyword evidence="4" id="KW-0274">FAD</keyword>
<dbReference type="Gene3D" id="1.10.540.10">
    <property type="entry name" value="Acyl-CoA dehydrogenase/oxidase, N-terminal domain"/>
    <property type="match status" value="1"/>
</dbReference>
<evidence type="ECO:0000256" key="5">
    <source>
        <dbReference type="ARBA" id="ARBA00023002"/>
    </source>
</evidence>
<evidence type="ECO:0000259" key="7">
    <source>
        <dbReference type="Pfam" id="PF00441"/>
    </source>
</evidence>
<dbReference type="InterPro" id="IPR013786">
    <property type="entry name" value="AcylCoA_DH/ox_N"/>
</dbReference>
<dbReference type="AlphaFoldDB" id="A0A0X3V9P9"/>
<evidence type="ECO:0000313" key="10">
    <source>
        <dbReference type="Proteomes" id="UP000053244"/>
    </source>
</evidence>
<accession>A0A0X3V9P9</accession>
<comment type="cofactor">
    <cofactor evidence="1">
        <name>FAD</name>
        <dbReference type="ChEBI" id="CHEBI:57692"/>
    </cofactor>
</comment>
<dbReference type="PANTHER" id="PTHR43884:SF20">
    <property type="entry name" value="ACYL-COA DEHYDROGENASE FADE28"/>
    <property type="match status" value="1"/>
</dbReference>
<keyword evidence="10" id="KW-1185">Reference proteome</keyword>
<dbReference type="InterPro" id="IPR037069">
    <property type="entry name" value="AcylCoA_DH/ox_N_sf"/>
</dbReference>
<dbReference type="RefSeq" id="WP_067685277.1">
    <property type="nucleotide sequence ID" value="NZ_LLZH01000013.1"/>
</dbReference>
<organism evidence="9 10">
    <name type="scientific">Actinoplanes awajinensis subsp. mycoplanecinus</name>
    <dbReference type="NCBI Taxonomy" id="135947"/>
    <lineage>
        <taxon>Bacteria</taxon>
        <taxon>Bacillati</taxon>
        <taxon>Actinomycetota</taxon>
        <taxon>Actinomycetes</taxon>
        <taxon>Micromonosporales</taxon>
        <taxon>Micromonosporaceae</taxon>
        <taxon>Actinoplanes</taxon>
    </lineage>
</organism>
<evidence type="ECO:0000256" key="6">
    <source>
        <dbReference type="SAM" id="MobiDB-lite"/>
    </source>
</evidence>
<protein>
    <submittedName>
        <fullName evidence="9">Acyl-CoA dehydrogenase</fullName>
    </submittedName>
</protein>
<feature type="region of interest" description="Disordered" evidence="6">
    <location>
        <begin position="25"/>
        <end position="55"/>
    </location>
</feature>
<sequence>MGPDFALDDAQEAIVRLAGEVLSDHDSAPGRGLGSAPGRNHDNAPGRGLGGGPAGGHDGAAAGLWKSLGQAGLLGLAVPRELGGAGLGALETGLLLTEIGRHAAAVPAWSTLALGVLPVARWGTPAQQRDLLPGVLEGRVLTAALGGLHGTGPRDQGAPVPVADDGRLSGTCHDVPDADQAHRILIPVGERVVLVDPAAAGVTVRRTPGGFAVLLADVASEPLGDGKADIHRYAVSGAAALGDGALAGALRMTADHVRDRHQFGRPLATFQAVAQQIADVYVTSRTMHLAALAAGWGVDDGAEDDSDLWTAAYWMSSEVLPALRTCHHLHGGLGLAADYPLHRHTALVRELVRHLGGAEQCLDRLGGHGAHRSD</sequence>
<evidence type="ECO:0000256" key="3">
    <source>
        <dbReference type="ARBA" id="ARBA00022630"/>
    </source>
</evidence>
<dbReference type="Proteomes" id="UP000053244">
    <property type="component" value="Unassembled WGS sequence"/>
</dbReference>
<dbReference type="PANTHER" id="PTHR43884">
    <property type="entry name" value="ACYL-COA DEHYDROGENASE"/>
    <property type="match status" value="1"/>
</dbReference>
<comment type="similarity">
    <text evidence="2">Belongs to the acyl-CoA dehydrogenase family.</text>
</comment>
<keyword evidence="5" id="KW-0560">Oxidoreductase</keyword>
<dbReference type="Pfam" id="PF00441">
    <property type="entry name" value="Acyl-CoA_dh_1"/>
    <property type="match status" value="1"/>
</dbReference>
<dbReference type="Gene3D" id="1.20.140.10">
    <property type="entry name" value="Butyryl-CoA Dehydrogenase, subunit A, domain 3"/>
    <property type="match status" value="1"/>
</dbReference>